<dbReference type="PROSITE" id="PS50995">
    <property type="entry name" value="HTH_MARR_2"/>
    <property type="match status" value="1"/>
</dbReference>
<feature type="domain" description="HTH marR-type" evidence="4">
    <location>
        <begin position="5"/>
        <end position="137"/>
    </location>
</feature>
<proteinExistence type="predicted"/>
<protein>
    <submittedName>
        <fullName evidence="5">Helix turn helix multiple antibiotic resistance protein</fullName>
    </submittedName>
</protein>
<dbReference type="SMART" id="SM00347">
    <property type="entry name" value="HTH_MARR"/>
    <property type="match status" value="1"/>
</dbReference>
<evidence type="ECO:0000256" key="1">
    <source>
        <dbReference type="ARBA" id="ARBA00023015"/>
    </source>
</evidence>
<evidence type="ECO:0000259" key="4">
    <source>
        <dbReference type="PROSITE" id="PS50995"/>
    </source>
</evidence>
<evidence type="ECO:0000256" key="3">
    <source>
        <dbReference type="ARBA" id="ARBA00023163"/>
    </source>
</evidence>
<gene>
    <name evidence="5" type="ORF">Tpal_1686</name>
</gene>
<dbReference type="RefSeq" id="WP_087033258.1">
    <property type="nucleotide sequence ID" value="NZ_FJNE01000004.1"/>
</dbReference>
<dbReference type="GO" id="GO:0003700">
    <property type="term" value="F:DNA-binding transcription factor activity"/>
    <property type="evidence" value="ECO:0007669"/>
    <property type="project" value="InterPro"/>
</dbReference>
<keyword evidence="3" id="KW-0804">Transcription</keyword>
<dbReference type="PRINTS" id="PR00598">
    <property type="entry name" value="HTHMARR"/>
</dbReference>
<dbReference type="SUPFAM" id="SSF46785">
    <property type="entry name" value="Winged helix' DNA-binding domain"/>
    <property type="match status" value="1"/>
</dbReference>
<dbReference type="PANTHER" id="PTHR42756">
    <property type="entry name" value="TRANSCRIPTIONAL REGULATOR, MARR"/>
    <property type="match status" value="1"/>
</dbReference>
<accession>A0A143YR86</accession>
<keyword evidence="1" id="KW-0805">Transcription regulation</keyword>
<name>A0A143YR86_9LACT</name>
<evidence type="ECO:0000256" key="2">
    <source>
        <dbReference type="ARBA" id="ARBA00023125"/>
    </source>
</evidence>
<dbReference type="Gene3D" id="1.10.10.10">
    <property type="entry name" value="Winged helix-like DNA-binding domain superfamily/Winged helix DNA-binding domain"/>
    <property type="match status" value="1"/>
</dbReference>
<dbReference type="InterPro" id="IPR036390">
    <property type="entry name" value="WH_DNA-bd_sf"/>
</dbReference>
<evidence type="ECO:0000313" key="5">
    <source>
        <dbReference type="EMBL" id="CZQ93792.1"/>
    </source>
</evidence>
<dbReference type="OrthoDB" id="6462103at2"/>
<dbReference type="STRING" id="140314.SAMN04488076_10636"/>
<keyword evidence="2" id="KW-0238">DNA-binding</keyword>
<dbReference type="GO" id="GO:0003677">
    <property type="term" value="F:DNA binding"/>
    <property type="evidence" value="ECO:0007669"/>
    <property type="project" value="UniProtKB-KW"/>
</dbReference>
<dbReference type="PANTHER" id="PTHR42756:SF2">
    <property type="entry name" value="MARR FAMILY REGULATORY PROTEIN"/>
    <property type="match status" value="1"/>
</dbReference>
<dbReference type="Proteomes" id="UP000242754">
    <property type="component" value="Unassembled WGS sequence"/>
</dbReference>
<dbReference type="AlphaFoldDB" id="A0A143YR86"/>
<dbReference type="Pfam" id="PF01047">
    <property type="entry name" value="MarR"/>
    <property type="match status" value="1"/>
</dbReference>
<sequence length="149" mass="17568">MEKESMHFVKLNSKIYRNIQIHLDKALKKYELSSGSCPYLFILEKNEGISQNKMSKEIGNDKAMSARTITKLIELGYVYKEQDERNSRAYNLYLTEKAKEIIPEIHAEIQAMMNLVTEELTEEEMLITMRSLKKIFDCTQRLRDEETHQ</sequence>
<evidence type="ECO:0000313" key="6">
    <source>
        <dbReference type="Proteomes" id="UP000242754"/>
    </source>
</evidence>
<dbReference type="EMBL" id="FJNE01000004">
    <property type="protein sequence ID" value="CZQ93792.1"/>
    <property type="molecule type" value="Genomic_DNA"/>
</dbReference>
<dbReference type="InterPro" id="IPR000835">
    <property type="entry name" value="HTH_MarR-typ"/>
</dbReference>
<reference evidence="5 6" key="1">
    <citation type="submission" date="2016-02" db="EMBL/GenBank/DDBJ databases">
        <authorList>
            <person name="Wen L."/>
            <person name="He K."/>
            <person name="Yang H."/>
        </authorList>
    </citation>
    <scope>NUCLEOTIDE SEQUENCE [LARGE SCALE GENOMIC DNA]</scope>
    <source>
        <strain evidence="5">Trichococcus palustris</strain>
    </source>
</reference>
<dbReference type="InterPro" id="IPR036388">
    <property type="entry name" value="WH-like_DNA-bd_sf"/>
</dbReference>
<organism evidence="5 6">
    <name type="scientific">Trichococcus palustris</name>
    <dbReference type="NCBI Taxonomy" id="140314"/>
    <lineage>
        <taxon>Bacteria</taxon>
        <taxon>Bacillati</taxon>
        <taxon>Bacillota</taxon>
        <taxon>Bacilli</taxon>
        <taxon>Lactobacillales</taxon>
        <taxon>Carnobacteriaceae</taxon>
        <taxon>Trichococcus</taxon>
    </lineage>
</organism>
<keyword evidence="6" id="KW-1185">Reference proteome</keyword>